<dbReference type="GO" id="GO:0022857">
    <property type="term" value="F:transmembrane transporter activity"/>
    <property type="evidence" value="ECO:0007669"/>
    <property type="project" value="InterPro"/>
</dbReference>
<keyword evidence="5 6" id="KW-0472">Membrane</keyword>
<evidence type="ECO:0000256" key="4">
    <source>
        <dbReference type="ARBA" id="ARBA00022989"/>
    </source>
</evidence>
<feature type="transmembrane region" description="Helical" evidence="6">
    <location>
        <begin position="139"/>
        <end position="158"/>
    </location>
</feature>
<gene>
    <name evidence="7" type="ORF">EDD57_10452</name>
</gene>
<comment type="subcellular location">
    <subcellularLocation>
        <location evidence="1">Cell membrane</location>
        <topology evidence="1">Multi-pass membrane protein</topology>
    </subcellularLocation>
</comment>
<dbReference type="GO" id="GO:0005886">
    <property type="term" value="C:plasma membrane"/>
    <property type="evidence" value="ECO:0007669"/>
    <property type="project" value="UniProtKB-SubCell"/>
</dbReference>
<dbReference type="InterPro" id="IPR001851">
    <property type="entry name" value="ABC_transp_permease"/>
</dbReference>
<feature type="transmembrane region" description="Helical" evidence="6">
    <location>
        <begin position="82"/>
        <end position="100"/>
    </location>
</feature>
<dbReference type="PANTHER" id="PTHR47089">
    <property type="entry name" value="ABC TRANSPORTER, PERMEASE PROTEIN"/>
    <property type="match status" value="1"/>
</dbReference>
<feature type="transmembrane region" description="Helical" evidence="6">
    <location>
        <begin position="316"/>
        <end position="337"/>
    </location>
</feature>
<keyword evidence="2" id="KW-1003">Cell membrane</keyword>
<protein>
    <submittedName>
        <fullName evidence="7">Nucleoside ABC transporter membrane protein</fullName>
    </submittedName>
</protein>
<keyword evidence="3 6" id="KW-0812">Transmembrane</keyword>
<dbReference type="EMBL" id="SLXV01000004">
    <property type="protein sequence ID" value="TCP70073.1"/>
    <property type="molecule type" value="Genomic_DNA"/>
</dbReference>
<reference evidence="7 8" key="1">
    <citation type="submission" date="2019-03" db="EMBL/GenBank/DDBJ databases">
        <title>Genomic Encyclopedia of Type Strains, Phase IV (KMG-IV): sequencing the most valuable type-strain genomes for metagenomic binning, comparative biology and taxonomic classification.</title>
        <authorList>
            <person name="Goeker M."/>
        </authorList>
    </citation>
    <scope>NUCLEOTIDE SEQUENCE [LARGE SCALE GENOMIC DNA]</scope>
    <source>
        <strain evidence="7 8">DSM 46831</strain>
    </source>
</reference>
<dbReference type="CDD" id="cd06580">
    <property type="entry name" value="TM_PBP1_transp_TpRbsC_like"/>
    <property type="match status" value="1"/>
</dbReference>
<dbReference type="PANTHER" id="PTHR47089:SF1">
    <property type="entry name" value="GUANOSINE ABC TRANSPORTER PERMEASE PROTEIN NUPP"/>
    <property type="match status" value="1"/>
</dbReference>
<evidence type="ECO:0000256" key="6">
    <source>
        <dbReference type="SAM" id="Phobius"/>
    </source>
</evidence>
<feature type="transmembrane region" description="Helical" evidence="6">
    <location>
        <begin position="57"/>
        <end position="75"/>
    </location>
</feature>
<feature type="transmembrane region" description="Helical" evidence="6">
    <location>
        <begin position="106"/>
        <end position="127"/>
    </location>
</feature>
<dbReference type="OrthoDB" id="45037at2"/>
<feature type="transmembrane region" description="Helical" evidence="6">
    <location>
        <begin position="192"/>
        <end position="210"/>
    </location>
</feature>
<organism evidence="7 8">
    <name type="scientific">Baia soyae</name>
    <dbReference type="NCBI Taxonomy" id="1544746"/>
    <lineage>
        <taxon>Bacteria</taxon>
        <taxon>Bacillati</taxon>
        <taxon>Bacillota</taxon>
        <taxon>Bacilli</taxon>
        <taxon>Bacillales</taxon>
        <taxon>Thermoactinomycetaceae</taxon>
        <taxon>Baia</taxon>
    </lineage>
</organism>
<dbReference type="Proteomes" id="UP000294746">
    <property type="component" value="Unassembled WGS sequence"/>
</dbReference>
<evidence type="ECO:0000256" key="2">
    <source>
        <dbReference type="ARBA" id="ARBA00022475"/>
    </source>
</evidence>
<feature type="transmembrane region" description="Helical" evidence="6">
    <location>
        <begin position="280"/>
        <end position="304"/>
    </location>
</feature>
<evidence type="ECO:0000313" key="7">
    <source>
        <dbReference type="EMBL" id="TCP70073.1"/>
    </source>
</evidence>
<dbReference type="AlphaFoldDB" id="A0A4R2S1P2"/>
<dbReference type="Pfam" id="PF02653">
    <property type="entry name" value="BPD_transp_2"/>
    <property type="match status" value="1"/>
</dbReference>
<evidence type="ECO:0000256" key="3">
    <source>
        <dbReference type="ARBA" id="ARBA00022692"/>
    </source>
</evidence>
<comment type="caution">
    <text evidence="7">The sequence shown here is derived from an EMBL/GenBank/DDBJ whole genome shotgun (WGS) entry which is preliminary data.</text>
</comment>
<feature type="transmembrane region" description="Helical" evidence="6">
    <location>
        <begin position="12"/>
        <end position="37"/>
    </location>
</feature>
<proteinExistence type="predicted"/>
<dbReference type="RefSeq" id="WP_131847863.1">
    <property type="nucleotide sequence ID" value="NZ_SLXV01000004.1"/>
</dbReference>
<evidence type="ECO:0000313" key="8">
    <source>
        <dbReference type="Proteomes" id="UP000294746"/>
    </source>
</evidence>
<evidence type="ECO:0000256" key="1">
    <source>
        <dbReference type="ARBA" id="ARBA00004651"/>
    </source>
</evidence>
<evidence type="ECO:0000256" key="5">
    <source>
        <dbReference type="ARBA" id="ARBA00023136"/>
    </source>
</evidence>
<keyword evidence="8" id="KW-1185">Reference proteome</keyword>
<name>A0A4R2S1P2_9BACL</name>
<sequence length="355" mass="37321">MIGKLNRNSTLLSSIISIILGMLVGAIAMLLSGYDPISAYGALFSSVFGSASDMGETLRTITPLIFAGLAVALAFRTGMFNIGVEGQLVIGSLAAAFVGLKLELPPVLHAIVALVVGALAGAIWALIPGLLKAIRGVHEVIVCIMMNWIALFLSNYMVGKVLSNNSDSTEKIHPSASIRVDFLTDMFDGARVHLGLILAILTTIFVYVLLFRTKLGYELRAVGLNPDASEYAGMSVKRNIILSMMISGGIAGLAGAVELLGTSEYLAINPSLPGTGFDGIAVALLGANTPIGVVLSSMLFGGLFNGGSNMQYVAEVPFEVIRIVFAAIILFVAANFVKQLGNRKNRKKKGEKASA</sequence>
<keyword evidence="4 6" id="KW-1133">Transmembrane helix</keyword>
<accession>A0A4R2S1P2</accession>